<keyword evidence="4" id="KW-0349">Heme</keyword>
<dbReference type="GO" id="GO:0020037">
    <property type="term" value="F:heme binding"/>
    <property type="evidence" value="ECO:0007669"/>
    <property type="project" value="InterPro"/>
</dbReference>
<keyword evidence="1 4" id="KW-0479">Metal-binding</keyword>
<proteinExistence type="predicted"/>
<dbReference type="InterPro" id="IPR009056">
    <property type="entry name" value="Cyt_c-like_dom"/>
</dbReference>
<dbReference type="Proteomes" id="UP000218327">
    <property type="component" value="Unassembled WGS sequence"/>
</dbReference>
<organism evidence="7 8">
    <name type="scientific">SAR86 cluster bacterium</name>
    <dbReference type="NCBI Taxonomy" id="2030880"/>
    <lineage>
        <taxon>Bacteria</taxon>
        <taxon>Pseudomonadati</taxon>
        <taxon>Pseudomonadota</taxon>
        <taxon>Gammaproteobacteria</taxon>
        <taxon>SAR86 cluster</taxon>
    </lineage>
</organism>
<evidence type="ECO:0000256" key="1">
    <source>
        <dbReference type="ARBA" id="ARBA00022723"/>
    </source>
</evidence>
<dbReference type="InterPro" id="IPR014784">
    <property type="entry name" value="Cu2_ascorb_mOase-like_C"/>
</dbReference>
<dbReference type="Gene3D" id="2.60.120.230">
    <property type="match status" value="1"/>
</dbReference>
<protein>
    <recommendedName>
        <fullName evidence="6">Cytochrome c domain-containing protein</fullName>
    </recommendedName>
</protein>
<keyword evidence="5" id="KW-0732">Signal</keyword>
<dbReference type="GO" id="GO:0046872">
    <property type="term" value="F:metal ion binding"/>
    <property type="evidence" value="ECO:0007669"/>
    <property type="project" value="UniProtKB-KW"/>
</dbReference>
<reference evidence="8" key="1">
    <citation type="submission" date="2017-08" db="EMBL/GenBank/DDBJ databases">
        <title>A dynamic microbial community with high functional redundancy inhabits the cold, oxic subseafloor aquifer.</title>
        <authorList>
            <person name="Tully B.J."/>
            <person name="Wheat C.G."/>
            <person name="Glazer B.T."/>
            <person name="Huber J.A."/>
        </authorList>
    </citation>
    <scope>NUCLEOTIDE SEQUENCE [LARGE SCALE GENOMIC DNA]</scope>
</reference>
<dbReference type="InterPro" id="IPR008977">
    <property type="entry name" value="PHM/PNGase_F_dom_sf"/>
</dbReference>
<feature type="domain" description="Cytochrome c" evidence="6">
    <location>
        <begin position="168"/>
        <end position="268"/>
    </location>
</feature>
<dbReference type="SUPFAM" id="SSF49742">
    <property type="entry name" value="PHM/PNGase F"/>
    <property type="match status" value="2"/>
</dbReference>
<name>A0A2A5AW82_9GAMM</name>
<dbReference type="GO" id="GO:0009055">
    <property type="term" value="F:electron transfer activity"/>
    <property type="evidence" value="ECO:0007669"/>
    <property type="project" value="InterPro"/>
</dbReference>
<keyword evidence="3" id="KW-1015">Disulfide bond</keyword>
<dbReference type="InterPro" id="IPR036249">
    <property type="entry name" value="Thioredoxin-like_sf"/>
</dbReference>
<dbReference type="EMBL" id="NVVJ01000038">
    <property type="protein sequence ID" value="PCJ23495.1"/>
    <property type="molecule type" value="Genomic_DNA"/>
</dbReference>
<dbReference type="Gene3D" id="3.40.30.10">
    <property type="entry name" value="Glutaredoxin"/>
    <property type="match status" value="1"/>
</dbReference>
<evidence type="ECO:0000313" key="7">
    <source>
        <dbReference type="EMBL" id="PCJ23495.1"/>
    </source>
</evidence>
<sequence>MKNSLKLKTALLCLLLNSGISQAADRVGDFSLIDQIGNFHQMSWYNDNQSIALLVQANGSKATLDAIPRYIALQKSFASQGIQFFMINPMGRLNRDAVNAEISALTTDIPVLMDDTQLISEALDIDKSGEVFLFNAKSFRVVFRGPVGDEFESAMEAILSDSKIAISKVAMQGSDVHYSRAVAVSYQNDIAPVIAQNCATCHREGGIAPFALDSYAMVQGWSPMIREVLMTKRMPPGQVDPHVHKFTNGRNLNIKDAQNIVRWIEDGSKRDGTHDLLAELSWPDTKWNVEGEPDLIVKIPAQEIPATGVLEYVRLQVPIIGMQKDRWLRASEFIPGDRTVVHHATGGISSAGETTARRDPDVAVLNRYVPGAEPRIEPPNTGGLLKKDSVINVVLHYTTSGKAAIDESEFGLWFYPEDVVPEERMKARLIGNFANEWNDIPPYAKNFEVSNSFILPEDVDVYQYHPHMHFRGKDLRMFADYPDGTHEELINIANYSYAWQLTYDLEKPIPMPKGTRITTVAHFDNSSQNLANPDPSRAVPWGEQSWDEMFFGEIIWKARND</sequence>
<dbReference type="AlphaFoldDB" id="A0A2A5AW82"/>
<gene>
    <name evidence="7" type="ORF">COA96_11635</name>
</gene>
<feature type="signal peptide" evidence="5">
    <location>
        <begin position="1"/>
        <end position="23"/>
    </location>
</feature>
<evidence type="ECO:0000259" key="6">
    <source>
        <dbReference type="PROSITE" id="PS51007"/>
    </source>
</evidence>
<evidence type="ECO:0000256" key="4">
    <source>
        <dbReference type="PROSITE-ProRule" id="PRU00433"/>
    </source>
</evidence>
<dbReference type="PROSITE" id="PS51007">
    <property type="entry name" value="CYTC"/>
    <property type="match status" value="1"/>
</dbReference>
<evidence type="ECO:0000256" key="2">
    <source>
        <dbReference type="ARBA" id="ARBA00023004"/>
    </source>
</evidence>
<evidence type="ECO:0000256" key="3">
    <source>
        <dbReference type="ARBA" id="ARBA00023157"/>
    </source>
</evidence>
<comment type="caution">
    <text evidence="7">The sequence shown here is derived from an EMBL/GenBank/DDBJ whole genome shotgun (WGS) entry which is preliminary data.</text>
</comment>
<accession>A0A2A5AW82</accession>
<evidence type="ECO:0000256" key="5">
    <source>
        <dbReference type="SAM" id="SignalP"/>
    </source>
</evidence>
<dbReference type="GO" id="GO:0016715">
    <property type="term" value="F:oxidoreductase activity, acting on paired donors, with incorporation or reduction of molecular oxygen, reduced ascorbate as one donor, and incorporation of one atom of oxygen"/>
    <property type="evidence" value="ECO:0007669"/>
    <property type="project" value="InterPro"/>
</dbReference>
<feature type="chain" id="PRO_5012178713" description="Cytochrome c domain-containing protein" evidence="5">
    <location>
        <begin position="24"/>
        <end position="561"/>
    </location>
</feature>
<evidence type="ECO:0000313" key="8">
    <source>
        <dbReference type="Proteomes" id="UP000218327"/>
    </source>
</evidence>
<dbReference type="SUPFAM" id="SSF52833">
    <property type="entry name" value="Thioredoxin-like"/>
    <property type="match status" value="1"/>
</dbReference>
<keyword evidence="2 4" id="KW-0408">Iron</keyword>